<feature type="compositionally biased region" description="Low complexity" evidence="1">
    <location>
        <begin position="357"/>
        <end position="389"/>
    </location>
</feature>
<feature type="compositionally biased region" description="Basic and acidic residues" evidence="1">
    <location>
        <begin position="152"/>
        <end position="165"/>
    </location>
</feature>
<dbReference type="AlphaFoldDB" id="A0A179EZI7"/>
<feature type="compositionally biased region" description="Low complexity" evidence="1">
    <location>
        <begin position="299"/>
        <end position="311"/>
    </location>
</feature>
<dbReference type="RefSeq" id="XP_018136718.1">
    <property type="nucleotide sequence ID" value="XM_018288700.1"/>
</dbReference>
<feature type="region of interest" description="Disordered" evidence="1">
    <location>
        <begin position="1"/>
        <end position="35"/>
    </location>
</feature>
<evidence type="ECO:0000313" key="3">
    <source>
        <dbReference type="Proteomes" id="UP000078397"/>
    </source>
</evidence>
<feature type="region of interest" description="Disordered" evidence="1">
    <location>
        <begin position="94"/>
        <end position="430"/>
    </location>
</feature>
<dbReference type="GeneID" id="28852694"/>
<dbReference type="OrthoDB" id="4961385at2759"/>
<organism evidence="2 3">
    <name type="scientific">Pochonia chlamydosporia 170</name>
    <dbReference type="NCBI Taxonomy" id="1380566"/>
    <lineage>
        <taxon>Eukaryota</taxon>
        <taxon>Fungi</taxon>
        <taxon>Dikarya</taxon>
        <taxon>Ascomycota</taxon>
        <taxon>Pezizomycotina</taxon>
        <taxon>Sordariomycetes</taxon>
        <taxon>Hypocreomycetidae</taxon>
        <taxon>Hypocreales</taxon>
        <taxon>Clavicipitaceae</taxon>
        <taxon>Pochonia</taxon>
    </lineage>
</organism>
<protein>
    <submittedName>
        <fullName evidence="2">Uncharacterized protein</fullName>
    </submittedName>
</protein>
<evidence type="ECO:0000256" key="1">
    <source>
        <dbReference type="SAM" id="MobiDB-lite"/>
    </source>
</evidence>
<dbReference type="KEGG" id="pchm:VFPPC_10307"/>
<feature type="compositionally biased region" description="Basic and acidic residues" evidence="1">
    <location>
        <begin position="314"/>
        <end position="335"/>
    </location>
</feature>
<accession>A0A179EZI7</accession>
<keyword evidence="3" id="KW-1185">Reference proteome</keyword>
<proteinExistence type="predicted"/>
<gene>
    <name evidence="2" type="ORF">VFPPC_10307</name>
</gene>
<sequence>MTDSNTPVVDKVAGLGPNVAEPPVGAPPSEGQPYLAVCPPAPAHMVERDEAAKFTDKPADEPLDRPIPPMEEKKINGGILHSFGLPKPVEVLSVPETPVNGSTPAGGTPRPELNLTEEPAPPTPEAPKEPVIEPVVMTGVEEPKPSPVASVPDEKPAAPAEELKPALEQSKPVMEESKPIADPTEPASIEPIAEPIAEAPVSKAPELAVNDSLVNGAMDVDTPEDKPPAPVTHTGPESEPVPAPAPAPPAAPVAAPPPAIPEAPPVTIERSAPVPPVEPERPSAPTDPIVGEKRKLEGDSVPAADAVPASVKPLTEDRAAPVDPLPLDKKPKLDESVVNSVGGEPAKVAAPMPDPIPASTSTTTSAPAPAPALEATESSNSASGPVSASTEASKEAPQTSPKAGNSKKEKKLPPVGKTQRKTRSQGPADV</sequence>
<evidence type="ECO:0000313" key="2">
    <source>
        <dbReference type="EMBL" id="OAQ58591.1"/>
    </source>
</evidence>
<dbReference type="EMBL" id="LSBJ02000010">
    <property type="protein sequence ID" value="OAQ58591.1"/>
    <property type="molecule type" value="Genomic_DNA"/>
</dbReference>
<feature type="compositionally biased region" description="Pro residues" evidence="1">
    <location>
        <begin position="239"/>
        <end position="264"/>
    </location>
</feature>
<feature type="region of interest" description="Disordered" evidence="1">
    <location>
        <begin position="52"/>
        <end position="74"/>
    </location>
</feature>
<name>A0A179EZI7_METCM</name>
<reference evidence="2 3" key="1">
    <citation type="journal article" date="2016" name="PLoS Pathog.">
        <title>Biosynthesis of antibiotic leucinostatins in bio-control fungus Purpureocillium lilacinum and their inhibition on phytophthora revealed by genome mining.</title>
        <authorList>
            <person name="Wang G."/>
            <person name="Liu Z."/>
            <person name="Lin R."/>
            <person name="Li E."/>
            <person name="Mao Z."/>
            <person name="Ling J."/>
            <person name="Yang Y."/>
            <person name="Yin W.B."/>
            <person name="Xie B."/>
        </authorList>
    </citation>
    <scope>NUCLEOTIDE SEQUENCE [LARGE SCALE GENOMIC DNA]</scope>
    <source>
        <strain evidence="2">170</strain>
    </source>
</reference>
<dbReference type="Proteomes" id="UP000078397">
    <property type="component" value="Unassembled WGS sequence"/>
</dbReference>
<comment type="caution">
    <text evidence="2">The sequence shown here is derived from an EMBL/GenBank/DDBJ whole genome shotgun (WGS) entry which is preliminary data.</text>
</comment>
<feature type="compositionally biased region" description="Low complexity" evidence="1">
    <location>
        <begin position="185"/>
        <end position="200"/>
    </location>
</feature>